<dbReference type="GeneID" id="107228188"/>
<dbReference type="SUPFAM" id="SSF50249">
    <property type="entry name" value="Nucleic acid-binding proteins"/>
    <property type="match status" value="1"/>
</dbReference>
<dbReference type="InterPro" id="IPR002171">
    <property type="entry name" value="Ribosomal_uL2"/>
</dbReference>
<dbReference type="SUPFAM" id="SSF50104">
    <property type="entry name" value="Translation proteins SH3-like domain"/>
    <property type="match status" value="1"/>
</dbReference>
<feature type="domain" description="Large ribosomal subunit protein uL2 RNA-binding" evidence="5">
    <location>
        <begin position="71"/>
        <end position="153"/>
    </location>
</feature>
<evidence type="ECO:0000256" key="2">
    <source>
        <dbReference type="ARBA" id="ARBA00022980"/>
    </source>
</evidence>
<dbReference type="GO" id="GO:0003723">
    <property type="term" value="F:RNA binding"/>
    <property type="evidence" value="ECO:0007669"/>
    <property type="project" value="TreeGrafter"/>
</dbReference>
<feature type="domain" description="Large ribosomal subunit protein uL2 C-terminal" evidence="4">
    <location>
        <begin position="164"/>
        <end position="279"/>
    </location>
</feature>
<dbReference type="Gene3D" id="2.40.50.140">
    <property type="entry name" value="Nucleic acid-binding proteins"/>
    <property type="match status" value="1"/>
</dbReference>
<dbReference type="SMART" id="SM01382">
    <property type="entry name" value="Ribosomal_L2_C"/>
    <property type="match status" value="1"/>
</dbReference>
<dbReference type="PANTHER" id="PTHR13691">
    <property type="entry name" value="RIBOSOMAL PROTEIN L2"/>
    <property type="match status" value="1"/>
</dbReference>
<keyword evidence="3" id="KW-0687">Ribonucleoprotein</keyword>
<dbReference type="AlphaFoldDB" id="A0A6J0CE80"/>
<dbReference type="Gene3D" id="2.30.30.30">
    <property type="match status" value="1"/>
</dbReference>
<keyword evidence="6" id="KW-1185">Reference proteome</keyword>
<dbReference type="SMART" id="SM01383">
    <property type="entry name" value="Ribosomal_L2"/>
    <property type="match status" value="1"/>
</dbReference>
<evidence type="ECO:0000313" key="7">
    <source>
        <dbReference type="RefSeq" id="XP_015525048.2"/>
    </source>
</evidence>
<dbReference type="RefSeq" id="XP_015525048.2">
    <property type="nucleotide sequence ID" value="XM_015669562.2"/>
</dbReference>
<evidence type="ECO:0000256" key="3">
    <source>
        <dbReference type="ARBA" id="ARBA00023274"/>
    </source>
</evidence>
<evidence type="ECO:0000259" key="5">
    <source>
        <dbReference type="SMART" id="SM01383"/>
    </source>
</evidence>
<comment type="similarity">
    <text evidence="1">Belongs to the universal ribosomal protein uL2 family.</text>
</comment>
<dbReference type="Proteomes" id="UP000829291">
    <property type="component" value="Chromosome 1"/>
</dbReference>
<dbReference type="Pfam" id="PF00181">
    <property type="entry name" value="Ribosomal_L2_N"/>
    <property type="match status" value="1"/>
</dbReference>
<organism evidence="7">
    <name type="scientific">Neodiprion lecontei</name>
    <name type="common">Redheaded pine sawfly</name>
    <dbReference type="NCBI Taxonomy" id="441921"/>
    <lineage>
        <taxon>Eukaryota</taxon>
        <taxon>Metazoa</taxon>
        <taxon>Ecdysozoa</taxon>
        <taxon>Arthropoda</taxon>
        <taxon>Hexapoda</taxon>
        <taxon>Insecta</taxon>
        <taxon>Pterygota</taxon>
        <taxon>Neoptera</taxon>
        <taxon>Endopterygota</taxon>
        <taxon>Hymenoptera</taxon>
        <taxon>Tenthredinoidea</taxon>
        <taxon>Diprionidae</taxon>
        <taxon>Diprioninae</taxon>
        <taxon>Neodiprion</taxon>
    </lineage>
</organism>
<dbReference type="GO" id="GO:0032543">
    <property type="term" value="P:mitochondrial translation"/>
    <property type="evidence" value="ECO:0007669"/>
    <property type="project" value="TreeGrafter"/>
</dbReference>
<evidence type="ECO:0000256" key="1">
    <source>
        <dbReference type="ARBA" id="ARBA00005636"/>
    </source>
</evidence>
<gene>
    <name evidence="7" type="primary">LOC107228188</name>
</gene>
<dbReference type="GO" id="GO:0003735">
    <property type="term" value="F:structural constituent of ribosome"/>
    <property type="evidence" value="ECO:0007669"/>
    <property type="project" value="InterPro"/>
</dbReference>
<dbReference type="Pfam" id="PF03947">
    <property type="entry name" value="Ribosomal_L2_C"/>
    <property type="match status" value="1"/>
</dbReference>
<reference evidence="7" key="1">
    <citation type="submission" date="2025-08" db="UniProtKB">
        <authorList>
            <consortium name="RefSeq"/>
        </authorList>
    </citation>
    <scope>IDENTIFICATION</scope>
    <source>
        <tissue evidence="7">Thorax and Abdomen</tissue>
    </source>
</reference>
<dbReference type="OrthoDB" id="268576at2759"/>
<proteinExistence type="inferred from homology"/>
<evidence type="ECO:0000313" key="6">
    <source>
        <dbReference type="Proteomes" id="UP000829291"/>
    </source>
</evidence>
<name>A0A6J0CE80_NEOLC</name>
<dbReference type="InterPro" id="IPR022666">
    <property type="entry name" value="Ribosomal_uL2_RNA-bd_dom"/>
</dbReference>
<evidence type="ECO:0000259" key="4">
    <source>
        <dbReference type="SMART" id="SM01382"/>
    </source>
</evidence>
<dbReference type="InterPro" id="IPR008991">
    <property type="entry name" value="Translation_prot_SH3-like_sf"/>
</dbReference>
<dbReference type="InterPro" id="IPR014722">
    <property type="entry name" value="Rib_uL2_dom2"/>
</dbReference>
<dbReference type="GO" id="GO:0005762">
    <property type="term" value="C:mitochondrial large ribosomal subunit"/>
    <property type="evidence" value="ECO:0007669"/>
    <property type="project" value="TreeGrafter"/>
</dbReference>
<dbReference type="PANTHER" id="PTHR13691:SF73">
    <property type="entry name" value="LARGE RIBOSOMAL SUBUNIT PROTEIN UL2M"/>
    <property type="match status" value="1"/>
</dbReference>
<keyword evidence="2 7" id="KW-0689">Ribosomal protein</keyword>
<dbReference type="InterPro" id="IPR012340">
    <property type="entry name" value="NA-bd_OB-fold"/>
</dbReference>
<dbReference type="InterPro" id="IPR022669">
    <property type="entry name" value="Ribosomal_uL2_C"/>
</dbReference>
<dbReference type="KEGG" id="nlo:107228188"/>
<sequence>MSAAVITHSLIRRVLNAPVKWQLACCFQQERNVWKGIDKPKPGVPGTCYRRIVHYPEEYTVKPLKVTNLGGRDPVTGRLVVKGIGGGIKHKYHWINWKREGPKGLDEKPKEEKVLQVLKDGCRTAFIALVACGQELKYILATQNMKPGDVIRTSQAIPRIPVRANEGDAFPLGALPVGTQVHCVERYPGYGGTLVHAAGTFATIVRHDGTGRVVIKMPSKREFSLHNSCMATVGRLSNHLHGSTPIGSAQNNRLLGNRPRSGLWKRKEGRHGRKIRPLPPVKEFSINSKLTPASSVRLTLSV</sequence>
<accession>A0A6J0CE80</accession>
<protein>
    <submittedName>
        <fullName evidence="7">39S ribosomal protein L2, mitochondrial isoform X1</fullName>
    </submittedName>
</protein>